<name>A0A1I2J0P1_9GAMM</name>
<keyword evidence="3" id="KW-1185">Reference proteome</keyword>
<evidence type="ECO:0000256" key="1">
    <source>
        <dbReference type="SAM" id="SignalP"/>
    </source>
</evidence>
<keyword evidence="1" id="KW-0732">Signal</keyword>
<protein>
    <recommendedName>
        <fullName evidence="4">Lipoprotein</fullName>
    </recommendedName>
</protein>
<proteinExistence type="predicted"/>
<dbReference type="Proteomes" id="UP000199771">
    <property type="component" value="Unassembled WGS sequence"/>
</dbReference>
<dbReference type="PROSITE" id="PS51257">
    <property type="entry name" value="PROKAR_LIPOPROTEIN"/>
    <property type="match status" value="1"/>
</dbReference>
<gene>
    <name evidence="2" type="ORF">SAMN04488120_10598</name>
</gene>
<dbReference type="EMBL" id="FOOC01000005">
    <property type="protein sequence ID" value="SFF48029.1"/>
    <property type="molecule type" value="Genomic_DNA"/>
</dbReference>
<evidence type="ECO:0000313" key="2">
    <source>
        <dbReference type="EMBL" id="SFF48029.1"/>
    </source>
</evidence>
<feature type="chain" id="PRO_5011509788" description="Lipoprotein" evidence="1">
    <location>
        <begin position="27"/>
        <end position="136"/>
    </location>
</feature>
<organism evidence="2 3">
    <name type="scientific">Fontimonas thermophila</name>
    <dbReference type="NCBI Taxonomy" id="1076937"/>
    <lineage>
        <taxon>Bacteria</taxon>
        <taxon>Pseudomonadati</taxon>
        <taxon>Pseudomonadota</taxon>
        <taxon>Gammaproteobacteria</taxon>
        <taxon>Nevskiales</taxon>
        <taxon>Nevskiaceae</taxon>
        <taxon>Fontimonas</taxon>
    </lineage>
</organism>
<feature type="signal peptide" evidence="1">
    <location>
        <begin position="1"/>
        <end position="26"/>
    </location>
</feature>
<accession>A0A1I2J0P1</accession>
<dbReference type="AlphaFoldDB" id="A0A1I2J0P1"/>
<evidence type="ECO:0008006" key="4">
    <source>
        <dbReference type="Google" id="ProtNLM"/>
    </source>
</evidence>
<evidence type="ECO:0000313" key="3">
    <source>
        <dbReference type="Proteomes" id="UP000199771"/>
    </source>
</evidence>
<sequence length="136" mass="15010">MFISRQSFSWRALNFAIALAALTGCANEHVLDQPVEWRSGAAVPVDLAVPHLAGAVGERITVIGVPRQREGRCSGVQPLTPQDWMLTGERHCLWVSGLTDQVRLLDLRPGLSDDPVTVTGRLLRTEQGVYVLRIER</sequence>
<reference evidence="2 3" key="1">
    <citation type="submission" date="2016-10" db="EMBL/GenBank/DDBJ databases">
        <authorList>
            <person name="de Groot N.N."/>
        </authorList>
    </citation>
    <scope>NUCLEOTIDE SEQUENCE [LARGE SCALE GENOMIC DNA]</scope>
    <source>
        <strain evidence="2 3">DSM 23609</strain>
    </source>
</reference>